<feature type="domain" description="SGS" evidence="1">
    <location>
        <begin position="104"/>
        <end position="189"/>
    </location>
</feature>
<dbReference type="InterPro" id="IPR008978">
    <property type="entry name" value="HSP20-like_chaperone"/>
</dbReference>
<feature type="domain" description="CS" evidence="2">
    <location>
        <begin position="4"/>
        <end position="93"/>
    </location>
</feature>
<dbReference type="OrthoDB" id="1898560at2759"/>
<dbReference type="Proteomes" id="UP000030764">
    <property type="component" value="Unassembled WGS sequence"/>
</dbReference>
<proteinExistence type="predicted"/>
<keyword evidence="5" id="KW-1185">Reference proteome</keyword>
<evidence type="ECO:0000313" key="5">
    <source>
        <dbReference type="Proteomes" id="UP000030764"/>
    </source>
</evidence>
<dbReference type="EMBL" id="KL363231">
    <property type="protein sequence ID" value="KFD52160.1"/>
    <property type="molecule type" value="Genomic_DNA"/>
</dbReference>
<reference evidence="3 5" key="1">
    <citation type="journal article" date="2014" name="Nat. Genet.">
        <title>Genome and transcriptome of the porcine whipworm Trichuris suis.</title>
        <authorList>
            <person name="Jex A.R."/>
            <person name="Nejsum P."/>
            <person name="Schwarz E.M."/>
            <person name="Hu L."/>
            <person name="Young N.D."/>
            <person name="Hall R.S."/>
            <person name="Korhonen P.K."/>
            <person name="Liao S."/>
            <person name="Thamsborg S."/>
            <person name="Xia J."/>
            <person name="Xu P."/>
            <person name="Wang S."/>
            <person name="Scheerlinck J.P."/>
            <person name="Hofmann A."/>
            <person name="Sternberg P.W."/>
            <person name="Wang J."/>
            <person name="Gasser R.B."/>
        </authorList>
    </citation>
    <scope>NUCLEOTIDE SEQUENCE [LARGE SCALE GENOMIC DNA]</scope>
    <source>
        <strain evidence="4">DCEP-RM93F</strain>
        <strain evidence="3">DCEP-RM93M</strain>
    </source>
</reference>
<gene>
    <name evidence="3" type="ORF">M513_07005</name>
    <name evidence="4" type="ORF">M514_07005</name>
</gene>
<dbReference type="EMBL" id="KL367543">
    <property type="protein sequence ID" value="KFD65189.1"/>
    <property type="molecule type" value="Genomic_DNA"/>
</dbReference>
<protein>
    <submittedName>
        <fullName evidence="3">Uncharacterized protein</fullName>
    </submittedName>
</protein>
<dbReference type="InterPro" id="IPR044563">
    <property type="entry name" value="Sgt1-like"/>
</dbReference>
<dbReference type="Pfam" id="PF05002">
    <property type="entry name" value="SGS"/>
    <property type="match status" value="1"/>
</dbReference>
<dbReference type="PROSITE" id="PS51203">
    <property type="entry name" value="CS"/>
    <property type="match status" value="1"/>
</dbReference>
<dbReference type="InterPro" id="IPR007699">
    <property type="entry name" value="SGS_dom"/>
</dbReference>
<evidence type="ECO:0000313" key="4">
    <source>
        <dbReference type="EMBL" id="KFD65189.1"/>
    </source>
</evidence>
<dbReference type="Pfam" id="PF04969">
    <property type="entry name" value="CS"/>
    <property type="match status" value="1"/>
</dbReference>
<evidence type="ECO:0000259" key="2">
    <source>
        <dbReference type="PROSITE" id="PS51203"/>
    </source>
</evidence>
<dbReference type="PROSITE" id="PS51048">
    <property type="entry name" value="SGS"/>
    <property type="match status" value="1"/>
</dbReference>
<sequence>MMNTAKKAYEWYQTDSEAVVIVKAPDVVEEVLSLNYSEKGLVLLALLKTGDHFDWKIELGHEIAKEQCWHKAKGSKVEVHLRKAQGTHWDSLEAATVEDSVAHKYPTSCSKGPKDWDRIADEVTKEEEKSDDVVNFFKYIYNGLNDDGKRAMVKSMVESKGTVLNTNWDQVGSNTVEVKPPAGTEWKPL</sequence>
<organism evidence="3 5">
    <name type="scientific">Trichuris suis</name>
    <name type="common">pig whipworm</name>
    <dbReference type="NCBI Taxonomy" id="68888"/>
    <lineage>
        <taxon>Eukaryota</taxon>
        <taxon>Metazoa</taxon>
        <taxon>Ecdysozoa</taxon>
        <taxon>Nematoda</taxon>
        <taxon>Enoplea</taxon>
        <taxon>Dorylaimia</taxon>
        <taxon>Trichinellida</taxon>
        <taxon>Trichuridae</taxon>
        <taxon>Trichuris</taxon>
    </lineage>
</organism>
<evidence type="ECO:0000313" key="3">
    <source>
        <dbReference type="EMBL" id="KFD52160.1"/>
    </source>
</evidence>
<dbReference type="GO" id="GO:0051087">
    <property type="term" value="F:protein-folding chaperone binding"/>
    <property type="evidence" value="ECO:0007669"/>
    <property type="project" value="InterPro"/>
</dbReference>
<accession>A0A085M4L4</accession>
<evidence type="ECO:0000259" key="1">
    <source>
        <dbReference type="PROSITE" id="PS51048"/>
    </source>
</evidence>
<dbReference type="PANTHER" id="PTHR45862">
    <property type="entry name" value="PROTEIN SGT1 HOMOLOG"/>
    <property type="match status" value="1"/>
</dbReference>
<dbReference type="SUPFAM" id="SSF49764">
    <property type="entry name" value="HSP20-like chaperones"/>
    <property type="match status" value="1"/>
</dbReference>
<dbReference type="Gene3D" id="2.60.40.790">
    <property type="match status" value="1"/>
</dbReference>
<dbReference type="InterPro" id="IPR007052">
    <property type="entry name" value="CS_dom"/>
</dbReference>
<dbReference type="Proteomes" id="UP000030758">
    <property type="component" value="Unassembled WGS sequence"/>
</dbReference>
<dbReference type="AlphaFoldDB" id="A0A085M4L4"/>
<name>A0A085M4L4_9BILA</name>